<organism evidence="2 3">
    <name type="scientific">Quercus suber</name>
    <name type="common">Cork oak</name>
    <dbReference type="NCBI Taxonomy" id="58331"/>
    <lineage>
        <taxon>Eukaryota</taxon>
        <taxon>Viridiplantae</taxon>
        <taxon>Streptophyta</taxon>
        <taxon>Embryophyta</taxon>
        <taxon>Tracheophyta</taxon>
        <taxon>Spermatophyta</taxon>
        <taxon>Magnoliopsida</taxon>
        <taxon>eudicotyledons</taxon>
        <taxon>Gunneridae</taxon>
        <taxon>Pentapetalae</taxon>
        <taxon>rosids</taxon>
        <taxon>fabids</taxon>
        <taxon>Fagales</taxon>
        <taxon>Fagaceae</taxon>
        <taxon>Quercus</taxon>
    </lineage>
</organism>
<dbReference type="Pfam" id="PF24289">
    <property type="entry name" value="DUF7477"/>
    <property type="match status" value="1"/>
</dbReference>
<gene>
    <name evidence="2" type="primary">HD16_4</name>
    <name evidence="2" type="ORF">CFP56_005558</name>
</gene>
<keyword evidence="3" id="KW-1185">Reference proteome</keyword>
<dbReference type="GO" id="GO:0016301">
    <property type="term" value="F:kinase activity"/>
    <property type="evidence" value="ECO:0007669"/>
    <property type="project" value="UniProtKB-KW"/>
</dbReference>
<feature type="domain" description="DUF7477" evidence="1">
    <location>
        <begin position="77"/>
        <end position="212"/>
    </location>
</feature>
<evidence type="ECO:0000313" key="3">
    <source>
        <dbReference type="Proteomes" id="UP000237347"/>
    </source>
</evidence>
<accession>A0AAW0IFZ9</accession>
<proteinExistence type="predicted"/>
<sequence length="212" mass="24700">LIGHKRARLAMEEEEEDGQPKKKVRNGLPAKQWISVYNGREPMKQRYHYNVADIRLSQHIDKGYEDKLYVSSVASCTHYVQQSYKVSESFPYKWINKKWREGFFVTTMATSGNRWGIVMSRGAAFSRQVVELDFHYPSEGIHRRWDYGYRITATAATCDQAAFVLSVPKRRHTEDDSTQETLRTSTFPSTHVKEKWTRNLYIASVCYGRTVS</sequence>
<protein>
    <submittedName>
        <fullName evidence="2">Casein kinase 1-like protein hd16</fullName>
    </submittedName>
</protein>
<evidence type="ECO:0000259" key="1">
    <source>
        <dbReference type="Pfam" id="PF24289"/>
    </source>
</evidence>
<dbReference type="AlphaFoldDB" id="A0AAW0IFZ9"/>
<dbReference type="EMBL" id="PKMF04001279">
    <property type="protein sequence ID" value="KAK7813308.1"/>
    <property type="molecule type" value="Genomic_DNA"/>
</dbReference>
<dbReference type="Proteomes" id="UP000237347">
    <property type="component" value="Unassembled WGS sequence"/>
</dbReference>
<reference evidence="2 3" key="1">
    <citation type="journal article" date="2018" name="Sci. Data">
        <title>The draft genome sequence of cork oak.</title>
        <authorList>
            <person name="Ramos A.M."/>
            <person name="Usie A."/>
            <person name="Barbosa P."/>
            <person name="Barros P.M."/>
            <person name="Capote T."/>
            <person name="Chaves I."/>
            <person name="Simoes F."/>
            <person name="Abreu I."/>
            <person name="Carrasquinho I."/>
            <person name="Faro C."/>
            <person name="Guimaraes J.B."/>
            <person name="Mendonca D."/>
            <person name="Nobrega F."/>
            <person name="Rodrigues L."/>
            <person name="Saibo N.J.M."/>
            <person name="Varela M.C."/>
            <person name="Egas C."/>
            <person name="Matos J."/>
            <person name="Miguel C.M."/>
            <person name="Oliveira M.M."/>
            <person name="Ricardo C.P."/>
            <person name="Goncalves S."/>
        </authorList>
    </citation>
    <scope>NUCLEOTIDE SEQUENCE [LARGE SCALE GENOMIC DNA]</scope>
    <source>
        <strain evidence="3">cv. HL8</strain>
    </source>
</reference>
<comment type="caution">
    <text evidence="2">The sequence shown here is derived from an EMBL/GenBank/DDBJ whole genome shotgun (WGS) entry which is preliminary data.</text>
</comment>
<dbReference type="InterPro" id="IPR055900">
    <property type="entry name" value="DUF7477"/>
</dbReference>
<feature type="non-terminal residue" evidence="2">
    <location>
        <position position="1"/>
    </location>
</feature>
<evidence type="ECO:0000313" key="2">
    <source>
        <dbReference type="EMBL" id="KAK7813308.1"/>
    </source>
</evidence>
<name>A0AAW0IFZ9_QUESU</name>